<keyword evidence="1 6" id="KW-0479">Metal-binding</keyword>
<evidence type="ECO:0000256" key="2">
    <source>
        <dbReference type="ARBA" id="ARBA00022737"/>
    </source>
</evidence>
<dbReference type="GO" id="GO:0006355">
    <property type="term" value="P:regulation of DNA-templated transcription"/>
    <property type="evidence" value="ECO:0007669"/>
    <property type="project" value="UniProtKB-ARBA"/>
</dbReference>
<dbReference type="PANTHER" id="PTHR14493:SF155">
    <property type="entry name" value="ZINC FINGER CCCH DOMAIN-CONTAINING PROTEIN 20"/>
    <property type="match status" value="1"/>
</dbReference>
<dbReference type="AlphaFoldDB" id="A0A1J7I595"/>
<gene>
    <name evidence="9" type="ORF">TanjilG_18260</name>
</gene>
<dbReference type="EMBL" id="CM007366">
    <property type="protein sequence ID" value="OIW09953.1"/>
    <property type="molecule type" value="Genomic_DNA"/>
</dbReference>
<feature type="zinc finger region" description="C3H1-type" evidence="6">
    <location>
        <begin position="125"/>
        <end position="151"/>
    </location>
</feature>
<evidence type="ECO:0000256" key="6">
    <source>
        <dbReference type="PROSITE-ProRule" id="PRU00723"/>
    </source>
</evidence>
<keyword evidence="3 6" id="KW-0863">Zinc-finger</keyword>
<dbReference type="InterPro" id="IPR057444">
    <property type="entry name" value="Znf-CCCH_AtC3H23-like"/>
</dbReference>
<protein>
    <recommendedName>
        <fullName evidence="8">C3H1-type domain-containing protein</fullName>
    </recommendedName>
</protein>
<keyword evidence="5" id="KW-0238">DNA-binding</keyword>
<keyword evidence="2" id="KW-0677">Repeat</keyword>
<evidence type="ECO:0000313" key="10">
    <source>
        <dbReference type="Proteomes" id="UP000188354"/>
    </source>
</evidence>
<proteinExistence type="predicted"/>
<evidence type="ECO:0000256" key="3">
    <source>
        <dbReference type="ARBA" id="ARBA00022771"/>
    </source>
</evidence>
<reference evidence="9 10" key="1">
    <citation type="journal article" date="2017" name="Plant Biotechnol. J.">
        <title>A comprehensive draft genome sequence for lupin (Lupinus angustifolius), an emerging health food: insights into plant-microbe interactions and legume evolution.</title>
        <authorList>
            <person name="Hane J.K."/>
            <person name="Ming Y."/>
            <person name="Kamphuis L.G."/>
            <person name="Nelson M.N."/>
            <person name="Garg G."/>
            <person name="Atkins C.A."/>
            <person name="Bayer P.E."/>
            <person name="Bravo A."/>
            <person name="Bringans S."/>
            <person name="Cannon S."/>
            <person name="Edwards D."/>
            <person name="Foley R."/>
            <person name="Gao L.L."/>
            <person name="Harrison M.J."/>
            <person name="Huang W."/>
            <person name="Hurgobin B."/>
            <person name="Li S."/>
            <person name="Liu C.W."/>
            <person name="McGrath A."/>
            <person name="Morahan G."/>
            <person name="Murray J."/>
            <person name="Weller J."/>
            <person name="Jian J."/>
            <person name="Singh K.B."/>
        </authorList>
    </citation>
    <scope>NUCLEOTIDE SEQUENCE [LARGE SCALE GENOMIC DNA]</scope>
    <source>
        <strain evidence="10">cv. Tanjil</strain>
        <tissue evidence="9">Whole plant</tissue>
    </source>
</reference>
<dbReference type="Gramene" id="OIW09953">
    <property type="protein sequence ID" value="OIW09953"/>
    <property type="gene ID" value="TanjilG_18260"/>
</dbReference>
<evidence type="ECO:0000256" key="4">
    <source>
        <dbReference type="ARBA" id="ARBA00022833"/>
    </source>
</evidence>
<organism evidence="9 10">
    <name type="scientific">Lupinus angustifolius</name>
    <name type="common">Narrow-leaved blue lupine</name>
    <dbReference type="NCBI Taxonomy" id="3871"/>
    <lineage>
        <taxon>Eukaryota</taxon>
        <taxon>Viridiplantae</taxon>
        <taxon>Streptophyta</taxon>
        <taxon>Embryophyta</taxon>
        <taxon>Tracheophyta</taxon>
        <taxon>Spermatophyta</taxon>
        <taxon>Magnoliopsida</taxon>
        <taxon>eudicotyledons</taxon>
        <taxon>Gunneridae</taxon>
        <taxon>Pentapetalae</taxon>
        <taxon>rosids</taxon>
        <taxon>fabids</taxon>
        <taxon>Fabales</taxon>
        <taxon>Fabaceae</taxon>
        <taxon>Papilionoideae</taxon>
        <taxon>50 kb inversion clade</taxon>
        <taxon>genistoids sensu lato</taxon>
        <taxon>core genistoids</taxon>
        <taxon>Genisteae</taxon>
        <taxon>Lupinus</taxon>
    </lineage>
</organism>
<evidence type="ECO:0000313" key="9">
    <source>
        <dbReference type="EMBL" id="OIW09953.1"/>
    </source>
</evidence>
<accession>A0A1J7I595</accession>
<feature type="region of interest" description="Disordered" evidence="7">
    <location>
        <begin position="212"/>
        <end position="234"/>
    </location>
</feature>
<dbReference type="SMART" id="SM00356">
    <property type="entry name" value="ZnF_C3H1"/>
    <property type="match status" value="2"/>
</dbReference>
<dbReference type="Pfam" id="PF00642">
    <property type="entry name" value="zf-CCCH"/>
    <property type="match status" value="1"/>
</dbReference>
<evidence type="ECO:0000256" key="5">
    <source>
        <dbReference type="ARBA" id="ARBA00023125"/>
    </source>
</evidence>
<evidence type="ECO:0000256" key="1">
    <source>
        <dbReference type="ARBA" id="ARBA00022723"/>
    </source>
</evidence>
<dbReference type="GO" id="GO:0008270">
    <property type="term" value="F:zinc ion binding"/>
    <property type="evidence" value="ECO:0007669"/>
    <property type="project" value="UniProtKB-KW"/>
</dbReference>
<evidence type="ECO:0000256" key="7">
    <source>
        <dbReference type="SAM" id="MobiDB-lite"/>
    </source>
</evidence>
<dbReference type="PANTHER" id="PTHR14493">
    <property type="entry name" value="UNKEMPT FAMILY MEMBER"/>
    <property type="match status" value="1"/>
</dbReference>
<name>A0A1J7I595_LUPAN</name>
<dbReference type="PROSITE" id="PS50103">
    <property type="entry name" value="ZF_C3H1"/>
    <property type="match status" value="1"/>
</dbReference>
<keyword evidence="4 6" id="KW-0862">Zinc</keyword>
<keyword evidence="10" id="KW-1185">Reference proteome</keyword>
<feature type="compositionally biased region" description="Polar residues" evidence="7">
    <location>
        <begin position="212"/>
        <end position="227"/>
    </location>
</feature>
<dbReference type="Proteomes" id="UP000188354">
    <property type="component" value="Chromosome LG06"/>
</dbReference>
<dbReference type="OrthoDB" id="410307at2759"/>
<feature type="domain" description="C3H1-type" evidence="8">
    <location>
        <begin position="125"/>
        <end position="151"/>
    </location>
</feature>
<sequence length="343" mass="38489">MMLGEEPHPTVHVPHVPPWPFFDDDIFSSLSVNGDVSAVNNAGEYSPCYLHEALLALQRYLPSNDDGDGDSELDSPVDAFSGDYFRMFEFKIRKCARGRSHDWTECPYAHPGEKARRRDPRKFHYSGTACPDFRKGGCKKGDACEFAHGVFECWLHPARYRTQPCKDGVSCRRRVCFFAHMPEQLRVLPQQSPRSTDSYDGSPLRTKTLQLFPSTESNSPPAMNSPSESPPISPMTKSMFSSLRNLQLDKMKSLPSSWNIPIGSPRFGSPRGPVIRPGFCSLPSTPTTQPPVRAGFNCFEAWDSSCCEEEPVMERVESGRDIRAKMFEKLSKENSLAKLDLAP</sequence>
<dbReference type="FunFam" id="3.30.1370.210:FF:000009">
    <property type="entry name" value="Zinc finger CCCH domain-containing protein 66"/>
    <property type="match status" value="1"/>
</dbReference>
<dbReference type="KEGG" id="lang:109349848"/>
<dbReference type="Gene3D" id="3.30.1370.210">
    <property type="match status" value="1"/>
</dbReference>
<dbReference type="InterPro" id="IPR045234">
    <property type="entry name" value="Unkempt-like"/>
</dbReference>
<dbReference type="OMA" id="KDGPNCR"/>
<dbReference type="Pfam" id="PF25512">
    <property type="entry name" value="zf-CCCH_AtC3H23"/>
    <property type="match status" value="1"/>
</dbReference>
<dbReference type="GO" id="GO:0003677">
    <property type="term" value="F:DNA binding"/>
    <property type="evidence" value="ECO:0007669"/>
    <property type="project" value="UniProtKB-KW"/>
</dbReference>
<evidence type="ECO:0000259" key="8">
    <source>
        <dbReference type="PROSITE" id="PS50103"/>
    </source>
</evidence>
<dbReference type="InterPro" id="IPR000571">
    <property type="entry name" value="Znf_CCCH"/>
</dbReference>